<dbReference type="AlphaFoldDB" id="A0AAN9A9J9"/>
<keyword evidence="1" id="KW-0732">Signal</keyword>
<evidence type="ECO:0000313" key="2">
    <source>
        <dbReference type="EMBL" id="KAK7086121.1"/>
    </source>
</evidence>
<organism evidence="2 3">
    <name type="scientific">Halocaridina rubra</name>
    <name type="common">Hawaiian red shrimp</name>
    <dbReference type="NCBI Taxonomy" id="373956"/>
    <lineage>
        <taxon>Eukaryota</taxon>
        <taxon>Metazoa</taxon>
        <taxon>Ecdysozoa</taxon>
        <taxon>Arthropoda</taxon>
        <taxon>Crustacea</taxon>
        <taxon>Multicrustacea</taxon>
        <taxon>Malacostraca</taxon>
        <taxon>Eumalacostraca</taxon>
        <taxon>Eucarida</taxon>
        <taxon>Decapoda</taxon>
        <taxon>Pleocyemata</taxon>
        <taxon>Caridea</taxon>
        <taxon>Atyoidea</taxon>
        <taxon>Atyidae</taxon>
        <taxon>Halocaridina</taxon>
    </lineage>
</organism>
<feature type="non-terminal residue" evidence="2">
    <location>
        <position position="126"/>
    </location>
</feature>
<name>A0AAN9A9J9_HALRR</name>
<feature type="signal peptide" evidence="1">
    <location>
        <begin position="1"/>
        <end position="22"/>
    </location>
</feature>
<comment type="caution">
    <text evidence="2">The sequence shown here is derived from an EMBL/GenBank/DDBJ whole genome shotgun (WGS) entry which is preliminary data.</text>
</comment>
<evidence type="ECO:0000256" key="1">
    <source>
        <dbReference type="SAM" id="SignalP"/>
    </source>
</evidence>
<feature type="chain" id="PRO_5042955099" evidence="1">
    <location>
        <begin position="23"/>
        <end position="126"/>
    </location>
</feature>
<protein>
    <submittedName>
        <fullName evidence="2">Uncharacterized protein</fullName>
    </submittedName>
</protein>
<dbReference type="EMBL" id="JAXCGZ010000357">
    <property type="protein sequence ID" value="KAK7086121.1"/>
    <property type="molecule type" value="Genomic_DNA"/>
</dbReference>
<dbReference type="Proteomes" id="UP001381693">
    <property type="component" value="Unassembled WGS sequence"/>
</dbReference>
<proteinExistence type="predicted"/>
<keyword evidence="3" id="KW-1185">Reference proteome</keyword>
<accession>A0AAN9A9J9</accession>
<reference evidence="2 3" key="1">
    <citation type="submission" date="2023-11" db="EMBL/GenBank/DDBJ databases">
        <title>Halocaridina rubra genome assembly.</title>
        <authorList>
            <person name="Smith C."/>
        </authorList>
    </citation>
    <scope>NUCLEOTIDE SEQUENCE [LARGE SCALE GENOMIC DNA]</scope>
    <source>
        <strain evidence="2">EP-1</strain>
        <tissue evidence="2">Whole</tissue>
    </source>
</reference>
<sequence>MASVLKTLAICFSMTLNIMSTAKQVSWYPVEVATSHLPQPAFEFNVANELSCALLSTKKPNYNLWCYNGGSCNMYNQDIPPFTNQFHFGVTASCRTRLRPAVSTTTTATTGFSLITSTPAVATLSP</sequence>
<evidence type="ECO:0000313" key="3">
    <source>
        <dbReference type="Proteomes" id="UP001381693"/>
    </source>
</evidence>
<gene>
    <name evidence="2" type="ORF">SK128_026383</name>
</gene>